<dbReference type="NCBIfam" id="NF008746">
    <property type="entry name" value="PRK11779.1"/>
    <property type="match status" value="1"/>
</dbReference>
<feature type="binding site" evidence="15">
    <location>
        <position position="166"/>
    </location>
    <ligand>
        <name>substrate</name>
    </ligand>
</feature>
<evidence type="ECO:0000259" key="18">
    <source>
        <dbReference type="PROSITE" id="PS51785"/>
    </source>
</evidence>
<comment type="function">
    <text evidence="12">Degrades single-stranded DNA (ssDNA) in a highly processive manner. Also functions as a DNA deoxyribophosphodiesterase that releases deoxyribose-phosphate moieties following the cleavage of DNA at an apurinic/apyrimidinic (AP) site by either an AP endonuclease or AP lyase.</text>
</comment>
<dbReference type="Pfam" id="PF26016">
    <property type="entry name" value="ExoI_C"/>
    <property type="match status" value="1"/>
</dbReference>
<proteinExistence type="predicted"/>
<dbReference type="EMBL" id="CP034858">
    <property type="protein sequence ID" value="QCI25176.1"/>
    <property type="molecule type" value="Genomic_DNA"/>
</dbReference>
<keyword evidence="7 14" id="KW-0378">Hydrolase</keyword>
<evidence type="ECO:0000256" key="6">
    <source>
        <dbReference type="ARBA" id="ARBA00022763"/>
    </source>
</evidence>
<feature type="binding site" evidence="16">
    <location>
        <position position="187"/>
    </location>
    <ligand>
        <name>Mg(2+)</name>
        <dbReference type="ChEBI" id="CHEBI:18420"/>
        <label>2</label>
    </ligand>
</feature>
<dbReference type="InterPro" id="IPR023607">
    <property type="entry name" value="Exodeoxyribonuclease_I"/>
</dbReference>
<dbReference type="InterPro" id="IPR038649">
    <property type="entry name" value="EXOI_SH3_sf"/>
</dbReference>
<evidence type="ECO:0000256" key="13">
    <source>
        <dbReference type="ARBA" id="ARBA00046792"/>
    </source>
</evidence>
<dbReference type="InterPro" id="IPR013520">
    <property type="entry name" value="Ribonucl_H"/>
</dbReference>
<dbReference type="PROSITE" id="PS51785">
    <property type="entry name" value="EXOI_C"/>
    <property type="match status" value="1"/>
</dbReference>
<evidence type="ECO:0000256" key="9">
    <source>
        <dbReference type="ARBA" id="ARBA00022842"/>
    </source>
</evidence>
<organism evidence="19 20">
    <name type="scientific">Buchnera aphidicola subsp. Rhopalosiphum padi</name>
    <dbReference type="NCBI Taxonomy" id="98793"/>
    <lineage>
        <taxon>Bacteria</taxon>
        <taxon>Pseudomonadati</taxon>
        <taxon>Pseudomonadota</taxon>
        <taxon>Gammaproteobacteria</taxon>
        <taxon>Enterobacterales</taxon>
        <taxon>Erwiniaceae</taxon>
        <taxon>Buchnera</taxon>
    </lineage>
</organism>
<dbReference type="InterPro" id="IPR013620">
    <property type="entry name" value="Exonuc_1_SH3"/>
</dbReference>
<dbReference type="InterPro" id="IPR036397">
    <property type="entry name" value="RNaseH_sf"/>
</dbReference>
<evidence type="ECO:0000256" key="5">
    <source>
        <dbReference type="ARBA" id="ARBA00022723"/>
    </source>
</evidence>
<keyword evidence="8 14" id="KW-0269">Exonuclease</keyword>
<reference evidence="19 20" key="2">
    <citation type="submission" date="2019-05" db="EMBL/GenBank/DDBJ databases">
        <title>Genome evolution of the obligate endosymbiont Buchnera aphidicola.</title>
        <authorList>
            <person name="Moran N.A."/>
        </authorList>
    </citation>
    <scope>NUCLEOTIDE SEQUENCE [LARGE SCALE GENOMIC DNA]</scope>
    <source>
        <strain evidence="19 20">Rpa</strain>
    </source>
</reference>
<feature type="domain" description="ExoI C-terminal" evidence="18">
    <location>
        <begin position="356"/>
        <end position="472"/>
    </location>
</feature>
<feature type="domain" description="ExoI SH3-like" evidence="17">
    <location>
        <begin position="203"/>
        <end position="352"/>
    </location>
</feature>
<evidence type="ECO:0000256" key="7">
    <source>
        <dbReference type="ARBA" id="ARBA00022801"/>
    </source>
</evidence>
<evidence type="ECO:0000256" key="3">
    <source>
        <dbReference type="ARBA" id="ARBA00019900"/>
    </source>
</evidence>
<dbReference type="GO" id="GO:0008310">
    <property type="term" value="F:single-stranded DNA 3'-5' DNA exonuclease activity"/>
    <property type="evidence" value="ECO:0007669"/>
    <property type="project" value="UniProtKB-EC"/>
</dbReference>
<dbReference type="EC" id="3.1.11.1" evidence="2 14"/>
<feature type="binding site" evidence="16">
    <location>
        <position position="18"/>
    </location>
    <ligand>
        <name>Mg(2+)</name>
        <dbReference type="ChEBI" id="CHEBI:18420"/>
        <label>2</label>
    </ligand>
</feature>
<keyword evidence="10" id="KW-0238">DNA-binding</keyword>
<evidence type="ECO:0000256" key="4">
    <source>
        <dbReference type="ARBA" id="ARBA00022722"/>
    </source>
</evidence>
<dbReference type="PROSITE" id="PS51784">
    <property type="entry name" value="EXOI_SH3"/>
    <property type="match status" value="1"/>
</dbReference>
<dbReference type="Gene3D" id="3.30.420.10">
    <property type="entry name" value="Ribonuclease H-like superfamily/Ribonuclease H"/>
    <property type="match status" value="1"/>
</dbReference>
<evidence type="ECO:0000256" key="11">
    <source>
        <dbReference type="ARBA" id="ARBA00023204"/>
    </source>
</evidence>
<evidence type="ECO:0000256" key="15">
    <source>
        <dbReference type="PIRSR" id="PIRSR000977-1"/>
    </source>
</evidence>
<keyword evidence="6 14" id="KW-0227">DNA damage</keyword>
<evidence type="ECO:0000256" key="12">
    <source>
        <dbReference type="ARBA" id="ARBA00046035"/>
    </source>
</evidence>
<dbReference type="InterPro" id="IPR034747">
    <property type="entry name" value="EXOI_SH3"/>
</dbReference>
<reference evidence="19 20" key="1">
    <citation type="submission" date="2018-12" db="EMBL/GenBank/DDBJ databases">
        <authorList>
            <person name="Chong R.A."/>
        </authorList>
    </citation>
    <scope>NUCLEOTIDE SEQUENCE [LARGE SCALE GENOMIC DNA]</scope>
    <source>
        <strain evidence="19 20">Rpa</strain>
    </source>
</reference>
<keyword evidence="5 16" id="KW-0479">Metal-binding</keyword>
<keyword evidence="11 14" id="KW-0234">DNA repair</keyword>
<dbReference type="InterPro" id="IPR012337">
    <property type="entry name" value="RNaseH-like_sf"/>
</dbReference>
<keyword evidence="9 16" id="KW-0460">Magnesium</keyword>
<dbReference type="GO" id="GO:0006281">
    <property type="term" value="P:DNA repair"/>
    <property type="evidence" value="ECO:0007669"/>
    <property type="project" value="UniProtKB-KW"/>
</dbReference>
<dbReference type="PIRSF" id="PIRSF000977">
    <property type="entry name" value="Exodeoxyribonuclease_I"/>
    <property type="match status" value="1"/>
</dbReference>
<dbReference type="InterPro" id="IPR058561">
    <property type="entry name" value="Exonuc_1_C"/>
</dbReference>
<dbReference type="SUPFAM" id="SSF53098">
    <property type="entry name" value="Ribonuclease H-like"/>
    <property type="match status" value="1"/>
</dbReference>
<dbReference type="Pfam" id="PF00929">
    <property type="entry name" value="RNase_T"/>
    <property type="match status" value="1"/>
</dbReference>
<gene>
    <name evidence="19" type="ORF">D9V76_02860</name>
</gene>
<dbReference type="CDD" id="cd06138">
    <property type="entry name" value="ExoI_N"/>
    <property type="match status" value="1"/>
</dbReference>
<keyword evidence="4 14" id="KW-0540">Nuclease</keyword>
<protein>
    <recommendedName>
        <fullName evidence="3 14">Exodeoxyribonuclease I</fullName>
        <ecNumber evidence="2 14">3.1.11.1</ecNumber>
    </recommendedName>
</protein>
<dbReference type="OrthoDB" id="9763470at2"/>
<dbReference type="GO" id="GO:0003677">
    <property type="term" value="F:DNA binding"/>
    <property type="evidence" value="ECO:0007669"/>
    <property type="project" value="UniProtKB-KW"/>
</dbReference>
<dbReference type="FunFam" id="1.20.1280.70:FF:000001">
    <property type="entry name" value="Exodeoxyribonuclease I"/>
    <property type="match status" value="1"/>
</dbReference>
<feature type="binding site" evidence="15">
    <location>
        <position position="18"/>
    </location>
    <ligand>
        <name>substrate</name>
    </ligand>
</feature>
<accession>A0A4D6Y623</accession>
<dbReference type="AlphaFoldDB" id="A0A4D6Y623"/>
<dbReference type="GO" id="GO:0046872">
    <property type="term" value="F:metal ion binding"/>
    <property type="evidence" value="ECO:0007669"/>
    <property type="project" value="UniProtKB-KW"/>
</dbReference>
<dbReference type="Gene3D" id="3.30.1520.20">
    <property type="entry name" value="Exonuclease ExoI, domain 2"/>
    <property type="match status" value="1"/>
</dbReference>
<evidence type="ECO:0000313" key="20">
    <source>
        <dbReference type="Proteomes" id="UP000298688"/>
    </source>
</evidence>
<evidence type="ECO:0000256" key="1">
    <source>
        <dbReference type="ARBA" id="ARBA00000563"/>
    </source>
</evidence>
<dbReference type="RefSeq" id="WP_158337618.1">
    <property type="nucleotide sequence ID" value="NZ_CP034858.1"/>
</dbReference>
<evidence type="ECO:0000256" key="10">
    <source>
        <dbReference type="ARBA" id="ARBA00023125"/>
    </source>
</evidence>
<evidence type="ECO:0000313" key="19">
    <source>
        <dbReference type="EMBL" id="QCI25176.1"/>
    </source>
</evidence>
<dbReference type="FunFam" id="3.30.420.10:FF:000033">
    <property type="entry name" value="Exodeoxyribonuclease I"/>
    <property type="match status" value="1"/>
</dbReference>
<evidence type="ECO:0000259" key="17">
    <source>
        <dbReference type="PROSITE" id="PS51784"/>
    </source>
</evidence>
<dbReference type="Gene3D" id="1.20.1280.70">
    <property type="entry name" value="Exonuclease ExoI, domain 3"/>
    <property type="match status" value="1"/>
</dbReference>
<dbReference type="Gene3D" id="1.10.287.1240">
    <property type="match status" value="1"/>
</dbReference>
<comment type="cofactor">
    <cofactor evidence="16">
        <name>Mg(2+)</name>
        <dbReference type="ChEBI" id="CHEBI:18420"/>
    </cofactor>
    <text evidence="16">Binds 2 Mg(2+) ions per monomer.</text>
</comment>
<evidence type="ECO:0000256" key="2">
    <source>
        <dbReference type="ARBA" id="ARBA00012108"/>
    </source>
</evidence>
<comment type="catalytic activity">
    <reaction evidence="1 14">
        <text>Exonucleolytic cleavage in the 3'- to 5'-direction to yield nucleoside 5'-phosphates.</text>
        <dbReference type="EC" id="3.1.11.1"/>
    </reaction>
</comment>
<evidence type="ECO:0000256" key="16">
    <source>
        <dbReference type="PIRSR" id="PIRSR000977-2"/>
    </source>
</evidence>
<sequence>MKNFLKRNEINFLFYDYETFGIHTSLDKPAQFSSIRTDANLNIIEKPKCFYCFPSDDYFPDPFSILITGITPEYTEKNGVNEYEFSKKIHNIFLKPNTCIIGYNNICFDDEITRNIFYRNFLDPYEWSWKNNNSRWDLLNIVRACYSLRPNGIKWPKNEFGSPVFKLSDLTKANNISHCNAHDATSDVYATIELAKLIKRKQPKLFDFFFNFRKKNELYKLIDLKNFTPMIYVSSCFGALRNNISCILPLSWDLNNKNILISIDLFKDIKKLIFFCKTVSFDNISIKNLFDLGVILVYFNRCPILAPMNSIRQEDTNRLNFKESFFYNKKIDLVKKNCFIINFIKNFLLKKNENKSSLNVDLQIYNSFFNFHDKSLIKKISLTKPNYLKNVKLDFKDSRLKELFFRYKARNFFNVLNKKEKKEWLNYCLKTLNSLFLTGYIDNIESLLKIYSYDMKKVNLLTDLLKYVFKKYKKLFYKNINLS</sequence>
<dbReference type="Pfam" id="PF08411">
    <property type="entry name" value="ExoI_SH3"/>
    <property type="match status" value="1"/>
</dbReference>
<evidence type="ECO:0000256" key="8">
    <source>
        <dbReference type="ARBA" id="ARBA00022839"/>
    </source>
</evidence>
<comment type="subunit">
    <text evidence="13">Monomer. Interacts with ssb (via C-terminus); this interaction stimulates the exonuclease activity by recruiting the enzyme to its substrate.</text>
</comment>
<feature type="binding site" evidence="16">
    <location>
        <position position="16"/>
    </location>
    <ligand>
        <name>Mg(2+)</name>
        <dbReference type="ChEBI" id="CHEBI:18420"/>
        <label>1</label>
    </ligand>
</feature>
<evidence type="ECO:0000256" key="14">
    <source>
        <dbReference type="PIRNR" id="PIRNR000977"/>
    </source>
</evidence>
<dbReference type="Proteomes" id="UP000298688">
    <property type="component" value="Chromosome"/>
</dbReference>
<name>A0A4D6Y623_BUCRP</name>